<dbReference type="PANTHER" id="PTHR43877">
    <property type="entry name" value="AMINOALKYLPHOSPHONATE N-ACETYLTRANSFERASE-RELATED-RELATED"/>
    <property type="match status" value="1"/>
</dbReference>
<dbReference type="GeneID" id="66682126"/>
<dbReference type="SUPFAM" id="SSF55729">
    <property type="entry name" value="Acyl-CoA N-acyltransferases (Nat)"/>
    <property type="match status" value="1"/>
</dbReference>
<feature type="domain" description="N-acetyltransferase" evidence="3">
    <location>
        <begin position="3"/>
        <end position="152"/>
    </location>
</feature>
<dbReference type="Proteomes" id="UP000093748">
    <property type="component" value="Unassembled WGS sequence"/>
</dbReference>
<organism evidence="4 5">
    <name type="scientific">Rhizobium loti</name>
    <name type="common">Mesorhizobium loti</name>
    <dbReference type="NCBI Taxonomy" id="381"/>
    <lineage>
        <taxon>Bacteria</taxon>
        <taxon>Pseudomonadati</taxon>
        <taxon>Pseudomonadota</taxon>
        <taxon>Alphaproteobacteria</taxon>
        <taxon>Hyphomicrobiales</taxon>
        <taxon>Phyllobacteriaceae</taxon>
        <taxon>Mesorhizobium</taxon>
    </lineage>
</organism>
<evidence type="ECO:0000256" key="2">
    <source>
        <dbReference type="ARBA" id="ARBA00023315"/>
    </source>
</evidence>
<evidence type="ECO:0000313" key="5">
    <source>
        <dbReference type="Proteomes" id="UP000093748"/>
    </source>
</evidence>
<gene>
    <name evidence="4" type="ORF">BAE39_09675</name>
</gene>
<keyword evidence="2" id="KW-0012">Acyltransferase</keyword>
<dbReference type="InterPro" id="IPR050832">
    <property type="entry name" value="Bact_Acetyltransf"/>
</dbReference>
<dbReference type="OrthoDB" id="9809751at2"/>
<reference evidence="5" key="1">
    <citation type="submission" date="2016-06" db="EMBL/GenBank/DDBJ databases">
        <title>NZP2037 Pacbio-Illumina hybrid assembly.</title>
        <authorList>
            <person name="Ramsay J.P."/>
        </authorList>
    </citation>
    <scope>NUCLEOTIDE SEQUENCE [LARGE SCALE GENOMIC DNA]</scope>
    <source>
        <strain evidence="5">R7ANS::ICEMlSym2042</strain>
    </source>
</reference>
<proteinExistence type="predicted"/>
<protein>
    <submittedName>
        <fullName evidence="4">Acetyltransferase</fullName>
    </submittedName>
</protein>
<evidence type="ECO:0000259" key="3">
    <source>
        <dbReference type="PROSITE" id="PS51186"/>
    </source>
</evidence>
<name>A0A1A5INX4_RHILI</name>
<comment type="caution">
    <text evidence="4">The sequence shown here is derived from an EMBL/GenBank/DDBJ whole genome shotgun (WGS) entry which is preliminary data.</text>
</comment>
<dbReference type="InterPro" id="IPR016181">
    <property type="entry name" value="Acyl_CoA_acyltransferase"/>
</dbReference>
<accession>A0A1A5INX4</accession>
<dbReference type="CDD" id="cd04301">
    <property type="entry name" value="NAT_SF"/>
    <property type="match status" value="1"/>
</dbReference>
<dbReference type="InterPro" id="IPR000182">
    <property type="entry name" value="GNAT_dom"/>
</dbReference>
<dbReference type="Pfam" id="PF00583">
    <property type="entry name" value="Acetyltransf_1"/>
    <property type="match status" value="1"/>
</dbReference>
<dbReference type="PROSITE" id="PS51186">
    <property type="entry name" value="GNAT"/>
    <property type="match status" value="1"/>
</dbReference>
<dbReference type="RefSeq" id="WP_032931642.1">
    <property type="nucleotide sequence ID" value="NZ_LZTH01000001.1"/>
</dbReference>
<evidence type="ECO:0000313" key="4">
    <source>
        <dbReference type="EMBL" id="OBP83697.1"/>
    </source>
</evidence>
<dbReference type="GO" id="GO:0016747">
    <property type="term" value="F:acyltransferase activity, transferring groups other than amino-acyl groups"/>
    <property type="evidence" value="ECO:0007669"/>
    <property type="project" value="InterPro"/>
</dbReference>
<dbReference type="EMBL" id="LZTJ01000001">
    <property type="protein sequence ID" value="OBP83697.1"/>
    <property type="molecule type" value="Genomic_DNA"/>
</dbReference>
<dbReference type="AlphaFoldDB" id="A0A1A5INX4"/>
<sequence>MTPIIEPMTECDVEAVARLRVAAFFEGSARTPDEDAAGLRTLLAGDGFETALVARIDDVSVGTCLLVRHELEPAHDLTPWLAGLVVDRNHRNKGIGRALVAAVEAHAASIGVERLYLYTWEARDFYTGLGWVVVEQFEQDGHPMLLVARELRL</sequence>
<dbReference type="Gene3D" id="3.40.630.30">
    <property type="match status" value="1"/>
</dbReference>
<keyword evidence="1 4" id="KW-0808">Transferase</keyword>
<evidence type="ECO:0000256" key="1">
    <source>
        <dbReference type="ARBA" id="ARBA00022679"/>
    </source>
</evidence>